<dbReference type="Pfam" id="PF07503">
    <property type="entry name" value="zf-HYPF"/>
    <property type="match status" value="2"/>
</dbReference>
<feature type="domain" description="YrdC-like" evidence="13">
    <location>
        <begin position="208"/>
        <end position="392"/>
    </location>
</feature>
<comment type="similarity">
    <text evidence="3 10">Belongs to the carbamoyltransferase HypF family.</text>
</comment>
<dbReference type="InterPro" id="IPR055128">
    <property type="entry name" value="HypF_C_2"/>
</dbReference>
<evidence type="ECO:0000256" key="3">
    <source>
        <dbReference type="ARBA" id="ARBA00008097"/>
    </source>
</evidence>
<keyword evidence="4" id="KW-0436">Ligase</keyword>
<keyword evidence="6" id="KW-0863">Zinc-finger</keyword>
<dbReference type="SUPFAM" id="SSF55821">
    <property type="entry name" value="YrdC/RibB"/>
    <property type="match status" value="1"/>
</dbReference>
<dbReference type="Gene3D" id="3.30.110.120">
    <property type="match status" value="1"/>
</dbReference>
<dbReference type="Pfam" id="PF01300">
    <property type="entry name" value="Sua5_yciO_yrdC"/>
    <property type="match status" value="1"/>
</dbReference>
<keyword evidence="14" id="KW-0808">Transferase</keyword>
<comment type="catalytic activity">
    <reaction evidence="9">
        <text>C-terminal L-cysteinyl-[HypE protein] + carbamoyl phosphate + ATP + H2O = C-terminal S-carboxamide-L-cysteinyl-[HypE protein] + AMP + phosphate + diphosphate + H(+)</text>
        <dbReference type="Rhea" id="RHEA:55636"/>
        <dbReference type="Rhea" id="RHEA-COMP:14247"/>
        <dbReference type="Rhea" id="RHEA-COMP:14392"/>
        <dbReference type="ChEBI" id="CHEBI:15377"/>
        <dbReference type="ChEBI" id="CHEBI:15378"/>
        <dbReference type="ChEBI" id="CHEBI:30616"/>
        <dbReference type="ChEBI" id="CHEBI:33019"/>
        <dbReference type="ChEBI" id="CHEBI:43474"/>
        <dbReference type="ChEBI" id="CHEBI:58228"/>
        <dbReference type="ChEBI" id="CHEBI:76913"/>
        <dbReference type="ChEBI" id="CHEBI:139126"/>
        <dbReference type="ChEBI" id="CHEBI:456215"/>
    </reaction>
</comment>
<dbReference type="InterPro" id="IPR004421">
    <property type="entry name" value="Carbamoyltransferase_HypF"/>
</dbReference>
<feature type="active site" evidence="11">
    <location>
        <position position="46"/>
    </location>
</feature>
<dbReference type="InterPro" id="IPR017968">
    <property type="entry name" value="Acylphosphatase_CS"/>
</dbReference>
<dbReference type="Gene3D" id="3.30.420.40">
    <property type="match status" value="1"/>
</dbReference>
<dbReference type="EC" id="6.2.-.-" evidence="10"/>
<dbReference type="PROSITE" id="PS51163">
    <property type="entry name" value="YRDC"/>
    <property type="match status" value="1"/>
</dbReference>
<dbReference type="Pfam" id="PF00708">
    <property type="entry name" value="Acylphosphatase"/>
    <property type="match status" value="1"/>
</dbReference>
<dbReference type="InterPro" id="IPR041440">
    <property type="entry name" value="HypF_C"/>
</dbReference>
<evidence type="ECO:0000259" key="13">
    <source>
        <dbReference type="PROSITE" id="PS51163"/>
    </source>
</evidence>
<dbReference type="GO" id="GO:0003725">
    <property type="term" value="F:double-stranded RNA binding"/>
    <property type="evidence" value="ECO:0007669"/>
    <property type="project" value="InterPro"/>
</dbReference>
<dbReference type="FunFam" id="3.30.420.40:FF:000124">
    <property type="entry name" value="Carbamoyltransferase HypF"/>
    <property type="match status" value="1"/>
</dbReference>
<evidence type="ECO:0000313" key="15">
    <source>
        <dbReference type="Proteomes" id="UP000285138"/>
    </source>
</evidence>
<dbReference type="Pfam" id="PF22521">
    <property type="entry name" value="HypF_C_2"/>
    <property type="match status" value="1"/>
</dbReference>
<dbReference type="NCBIfam" id="TIGR00143">
    <property type="entry name" value="hypF"/>
    <property type="match status" value="1"/>
</dbReference>
<dbReference type="UniPathway" id="UPA00335"/>
<name>A0A424YDW5_9FIRM</name>
<evidence type="ECO:0000256" key="2">
    <source>
        <dbReference type="ARBA" id="ARBA00005614"/>
    </source>
</evidence>
<reference evidence="14 15" key="1">
    <citation type="submission" date="2018-08" db="EMBL/GenBank/DDBJ databases">
        <title>The metabolism and importance of syntrophic acetate oxidation coupled to methane or sulfide production in haloalkaline environments.</title>
        <authorList>
            <person name="Timmers P.H.A."/>
            <person name="Vavourakis C.D."/>
            <person name="Sorokin D.Y."/>
            <person name="Sinninghe Damste J.S."/>
            <person name="Muyzer G."/>
            <person name="Stams A.J.M."/>
            <person name="Plugge C.M."/>
        </authorList>
    </citation>
    <scope>NUCLEOTIDE SEQUENCE [LARGE SCALE GENOMIC DNA]</scope>
    <source>
        <strain evidence="14">MSAO_Bac1</strain>
    </source>
</reference>
<proteinExistence type="inferred from homology"/>
<comment type="catalytic activity">
    <reaction evidence="8 11">
        <text>an acyl phosphate + H2O = a carboxylate + phosphate + H(+)</text>
        <dbReference type="Rhea" id="RHEA:14965"/>
        <dbReference type="ChEBI" id="CHEBI:15377"/>
        <dbReference type="ChEBI" id="CHEBI:15378"/>
        <dbReference type="ChEBI" id="CHEBI:29067"/>
        <dbReference type="ChEBI" id="CHEBI:43474"/>
        <dbReference type="ChEBI" id="CHEBI:59918"/>
        <dbReference type="EC" id="3.6.1.7"/>
    </reaction>
</comment>
<comment type="pathway">
    <text evidence="1">Protein modification; [NiFe] hydrogenase maturation.</text>
</comment>
<dbReference type="SUPFAM" id="SSF54975">
    <property type="entry name" value="Acylphosphatase/BLUF domain-like"/>
    <property type="match status" value="1"/>
</dbReference>
<sequence>MAQGYEKKEKFNCYRLTVKGIVQGVGFRPFVFNLAGKYGIKGTVLNSSRGVIIEIQGEKEKLELFCQELVNNPPRLSVINDFKKEEIPCKDFEDFTIIASEESTFKEALVPPDISCCEDCQEDMLNPKDRHYLYPFTNCTNCGPRFTLTKDIPYDRDKTSMSNFNMCEDCYRDYHDPGDRRFHAQPVACPACGPQASLADKKGSLVRGNWLDIFWDLLRQGKVFAVKSLGGFHLACDALNIQALNILRKRKNRPFKPFAVMIKDLETVRKYCYLNEAEEGFLTSFQAPIVILKKKGNVLPPEIAPGLNTLGVMLPYTPLHFLLFNGPFEVLIMTSANWRDLPLTKDNHRASIELEGIADYFLWHNRDIINRCDDSLLTVIGGSQQMYRRSRGYVPQPIIIPTPDEDTRDEDTRKKEVVLAMGGEMKNTFCLLTGNQAILSQYIGEMGSLETEEHFRTSLEHFKRFYEIEPEILAYDMHPGYRSSALAIEMKGKVKYPIQHHHAHMASCMAENRLKEPVIGLILDGTGYGSDGHIWGFEILKGDYLNFQREYHLAYMPLPGGEKAVEQPWRMAVSYLHTFLEENKARQLAEKRFGKYGKELQLVLNLLDKKFNCPLASSCGRLFDAVSAFLGVCENNTYEGQAAIELGEMLCNDEGGSLEELNPYPYEFRGKEINPSLIWQSITEDILKEEDRVYISRRFHDTLVAILSEAARKVYRESGIKKVVLSGGVWHNRYLLVRVKELLEREGYEVFFHHKVPPNDGGISLGQAAIAFWRWKNHVSGSSRQSNNN</sequence>
<dbReference type="GO" id="GO:0016874">
    <property type="term" value="F:ligase activity"/>
    <property type="evidence" value="ECO:0007669"/>
    <property type="project" value="UniProtKB-UniRule"/>
</dbReference>
<evidence type="ECO:0000259" key="12">
    <source>
        <dbReference type="PROSITE" id="PS51160"/>
    </source>
</evidence>
<dbReference type="InterPro" id="IPR011125">
    <property type="entry name" value="Znf_HypF"/>
</dbReference>
<dbReference type="PROSITE" id="PS51160">
    <property type="entry name" value="ACYLPHOSPHATASE_3"/>
    <property type="match status" value="1"/>
</dbReference>
<keyword evidence="7" id="KW-0862">Zinc</keyword>
<protein>
    <recommendedName>
        <fullName evidence="10">Carbamoyltransferase</fullName>
        <ecNumber evidence="10">6.2.-.-</ecNumber>
    </recommendedName>
</protein>
<accession>A0A424YDW5</accession>
<dbReference type="PANTHER" id="PTHR42959">
    <property type="entry name" value="CARBAMOYLTRANSFERASE"/>
    <property type="match status" value="1"/>
</dbReference>
<dbReference type="EMBL" id="QZAA01000156">
    <property type="protein sequence ID" value="RQD75505.1"/>
    <property type="molecule type" value="Genomic_DNA"/>
</dbReference>
<keyword evidence="11" id="KW-0378">Hydrolase</keyword>
<dbReference type="InterPro" id="IPR006070">
    <property type="entry name" value="Sua5-like_dom"/>
</dbReference>
<keyword evidence="5" id="KW-0479">Metal-binding</keyword>
<dbReference type="GO" id="GO:0008270">
    <property type="term" value="F:zinc ion binding"/>
    <property type="evidence" value="ECO:0007669"/>
    <property type="project" value="UniProtKB-KW"/>
</dbReference>
<feature type="domain" description="Acylphosphatase-like" evidence="12">
    <location>
        <begin position="13"/>
        <end position="99"/>
    </location>
</feature>
<evidence type="ECO:0000313" key="14">
    <source>
        <dbReference type="EMBL" id="RQD75505.1"/>
    </source>
</evidence>
<gene>
    <name evidence="14" type="primary">hypF</name>
    <name evidence="14" type="ORF">D5R97_05820</name>
</gene>
<dbReference type="PROSITE" id="PS00150">
    <property type="entry name" value="ACYLPHOSPHATASE_1"/>
    <property type="match status" value="1"/>
</dbReference>
<evidence type="ECO:0000256" key="11">
    <source>
        <dbReference type="PROSITE-ProRule" id="PRU00520"/>
    </source>
</evidence>
<dbReference type="Gene3D" id="3.90.870.50">
    <property type="match status" value="1"/>
</dbReference>
<evidence type="ECO:0000256" key="6">
    <source>
        <dbReference type="ARBA" id="ARBA00022771"/>
    </source>
</evidence>
<dbReference type="Pfam" id="PF17788">
    <property type="entry name" value="HypF_C"/>
    <property type="match status" value="1"/>
</dbReference>
<evidence type="ECO:0000256" key="4">
    <source>
        <dbReference type="ARBA" id="ARBA00022598"/>
    </source>
</evidence>
<dbReference type="PIRSF" id="PIRSF006256">
    <property type="entry name" value="CMPcnvr_hdrg_mat"/>
    <property type="match status" value="1"/>
</dbReference>
<dbReference type="GO" id="GO:0003998">
    <property type="term" value="F:acylphosphatase activity"/>
    <property type="evidence" value="ECO:0007669"/>
    <property type="project" value="UniProtKB-EC"/>
</dbReference>
<dbReference type="InterPro" id="IPR036046">
    <property type="entry name" value="Acylphosphatase-like_dom_sf"/>
</dbReference>
<organism evidence="14 15">
    <name type="scientific">Candidatus Syntrophonatronum acetioxidans</name>
    <dbReference type="NCBI Taxonomy" id="1795816"/>
    <lineage>
        <taxon>Bacteria</taxon>
        <taxon>Bacillati</taxon>
        <taxon>Bacillota</taxon>
        <taxon>Clostridia</taxon>
        <taxon>Eubacteriales</taxon>
        <taxon>Syntrophomonadaceae</taxon>
        <taxon>Candidatus Syntrophonatronum</taxon>
    </lineage>
</organism>
<dbReference type="AlphaFoldDB" id="A0A424YDW5"/>
<dbReference type="GO" id="GO:0016743">
    <property type="term" value="F:carboxyl- or carbamoyltransferase activity"/>
    <property type="evidence" value="ECO:0007669"/>
    <property type="project" value="UniProtKB-UniRule"/>
</dbReference>
<feature type="active site" evidence="11">
    <location>
        <position position="28"/>
    </location>
</feature>
<evidence type="ECO:0000256" key="10">
    <source>
        <dbReference type="PIRNR" id="PIRNR006256"/>
    </source>
</evidence>
<dbReference type="PANTHER" id="PTHR42959:SF1">
    <property type="entry name" value="CARBAMOYLTRANSFERASE HYPF"/>
    <property type="match status" value="1"/>
</dbReference>
<dbReference type="InterPro" id="IPR043129">
    <property type="entry name" value="ATPase_NBD"/>
</dbReference>
<evidence type="ECO:0000256" key="9">
    <source>
        <dbReference type="ARBA" id="ARBA00048220"/>
    </source>
</evidence>
<evidence type="ECO:0000256" key="7">
    <source>
        <dbReference type="ARBA" id="ARBA00022833"/>
    </source>
</evidence>
<dbReference type="InterPro" id="IPR001792">
    <property type="entry name" value="Acylphosphatase-like_dom"/>
</dbReference>
<dbReference type="InterPro" id="IPR017945">
    <property type="entry name" value="DHBP_synth_RibB-like_a/b_dom"/>
</dbReference>
<evidence type="ECO:0000256" key="5">
    <source>
        <dbReference type="ARBA" id="ARBA00022723"/>
    </source>
</evidence>
<dbReference type="InterPro" id="IPR051060">
    <property type="entry name" value="Carbamoyltrans_HypF-like"/>
</dbReference>
<evidence type="ECO:0000256" key="8">
    <source>
        <dbReference type="ARBA" id="ARBA00047645"/>
    </source>
</evidence>
<comment type="caution">
    <text evidence="14">The sequence shown here is derived from an EMBL/GenBank/DDBJ whole genome shotgun (WGS) entry which is preliminary data.</text>
</comment>
<evidence type="ECO:0000256" key="1">
    <source>
        <dbReference type="ARBA" id="ARBA00004711"/>
    </source>
</evidence>
<dbReference type="SUPFAM" id="SSF53067">
    <property type="entry name" value="Actin-like ATPase domain"/>
    <property type="match status" value="1"/>
</dbReference>
<dbReference type="Proteomes" id="UP000285138">
    <property type="component" value="Unassembled WGS sequence"/>
</dbReference>
<dbReference type="Gene3D" id="3.30.420.360">
    <property type="match status" value="1"/>
</dbReference>
<dbReference type="GO" id="GO:0051604">
    <property type="term" value="P:protein maturation"/>
    <property type="evidence" value="ECO:0007669"/>
    <property type="project" value="TreeGrafter"/>
</dbReference>
<comment type="similarity">
    <text evidence="2">Belongs to the acylphosphatase family.</text>
</comment>